<dbReference type="PROSITE" id="PS50206">
    <property type="entry name" value="RHODANESE_3"/>
    <property type="match status" value="1"/>
</dbReference>
<evidence type="ECO:0000259" key="1">
    <source>
        <dbReference type="PROSITE" id="PS50206"/>
    </source>
</evidence>
<accession>A0A8J6NJI1</accession>
<dbReference type="EMBL" id="JACNJH010000096">
    <property type="protein sequence ID" value="MBC8360557.1"/>
    <property type="molecule type" value="Genomic_DNA"/>
</dbReference>
<organism evidence="2 3">
    <name type="scientific">Candidatus Desulfatibia profunda</name>
    <dbReference type="NCBI Taxonomy" id="2841695"/>
    <lineage>
        <taxon>Bacteria</taxon>
        <taxon>Pseudomonadati</taxon>
        <taxon>Thermodesulfobacteriota</taxon>
        <taxon>Desulfobacteria</taxon>
        <taxon>Desulfobacterales</taxon>
        <taxon>Desulfobacterales incertae sedis</taxon>
        <taxon>Candidatus Desulfatibia</taxon>
    </lineage>
</organism>
<dbReference type="SUPFAM" id="SSF52821">
    <property type="entry name" value="Rhodanese/Cell cycle control phosphatase"/>
    <property type="match status" value="1"/>
</dbReference>
<gene>
    <name evidence="2" type="ORF">H8E23_04080</name>
</gene>
<protein>
    <submittedName>
        <fullName evidence="2">Rhodanese-like domain-containing protein</fullName>
    </submittedName>
</protein>
<feature type="domain" description="Rhodanese" evidence="1">
    <location>
        <begin position="62"/>
        <end position="119"/>
    </location>
</feature>
<dbReference type="Gene3D" id="3.40.250.10">
    <property type="entry name" value="Rhodanese-like domain"/>
    <property type="match status" value="1"/>
</dbReference>
<dbReference type="Proteomes" id="UP000603434">
    <property type="component" value="Unassembled WGS sequence"/>
</dbReference>
<reference evidence="2 3" key="1">
    <citation type="submission" date="2020-08" db="EMBL/GenBank/DDBJ databases">
        <title>Bridging the membrane lipid divide: bacteria of the FCB group superphylum have the potential to synthesize archaeal ether lipids.</title>
        <authorList>
            <person name="Villanueva L."/>
            <person name="Von Meijenfeldt F.A.B."/>
            <person name="Westbye A.B."/>
            <person name="Yadav S."/>
            <person name="Hopmans E.C."/>
            <person name="Dutilh B.E."/>
            <person name="Sinninghe Damste J.S."/>
        </authorList>
    </citation>
    <scope>NUCLEOTIDE SEQUENCE [LARGE SCALE GENOMIC DNA]</scope>
    <source>
        <strain evidence="2">NIOZ-UU30</strain>
    </source>
</reference>
<proteinExistence type="predicted"/>
<evidence type="ECO:0000313" key="3">
    <source>
        <dbReference type="Proteomes" id="UP000603434"/>
    </source>
</evidence>
<comment type="caution">
    <text evidence="2">The sequence shown here is derived from an EMBL/GenBank/DDBJ whole genome shotgun (WGS) entry which is preliminary data.</text>
</comment>
<dbReference type="Pfam" id="PF00581">
    <property type="entry name" value="Rhodanese"/>
    <property type="match status" value="1"/>
</dbReference>
<name>A0A8J6NJI1_9BACT</name>
<dbReference type="CDD" id="cd00158">
    <property type="entry name" value="RHOD"/>
    <property type="match status" value="1"/>
</dbReference>
<dbReference type="InterPro" id="IPR001763">
    <property type="entry name" value="Rhodanese-like_dom"/>
</dbReference>
<dbReference type="InterPro" id="IPR036873">
    <property type="entry name" value="Rhodanese-like_dom_sf"/>
</dbReference>
<sequence>MNGVRKTLLALVAIAITAGALWFTNRSVTPKEATWEDIQAEAKQGGYHIISTQELWNRCNKNPDSLLLVDTRQEWEYRAGHIKDALNFPMEPTWFSRWRKKEYLETFLGSDKDRFIVFY</sequence>
<dbReference type="AlphaFoldDB" id="A0A8J6NJI1"/>
<evidence type="ECO:0000313" key="2">
    <source>
        <dbReference type="EMBL" id="MBC8360557.1"/>
    </source>
</evidence>